<dbReference type="InterPro" id="IPR006785">
    <property type="entry name" value="Pex14_N"/>
</dbReference>
<evidence type="ECO:0000313" key="13">
    <source>
        <dbReference type="EMBL" id="KAG1550153.1"/>
    </source>
</evidence>
<protein>
    <recommendedName>
        <fullName evidence="7 10">Peroxisomal membrane protein PEX14</fullName>
    </recommendedName>
    <alternativeName>
        <fullName evidence="8 10">Peroxin-14</fullName>
    </alternativeName>
</protein>
<evidence type="ECO:0000256" key="4">
    <source>
        <dbReference type="ARBA" id="ARBA00023010"/>
    </source>
</evidence>
<reference evidence="13" key="1">
    <citation type="journal article" date="2020" name="Microb. Genom.">
        <title>Genetic diversity of clinical and environmental Mucorales isolates obtained from an investigation of mucormycosis cases among solid organ transplant recipients.</title>
        <authorList>
            <person name="Nguyen M.H."/>
            <person name="Kaul D."/>
            <person name="Muto C."/>
            <person name="Cheng S.J."/>
            <person name="Richter R.A."/>
            <person name="Bruno V.M."/>
            <person name="Liu G."/>
            <person name="Beyhan S."/>
            <person name="Sundermann A.J."/>
            <person name="Mounaud S."/>
            <person name="Pasculle A.W."/>
            <person name="Nierman W.C."/>
            <person name="Driscoll E."/>
            <person name="Cumbie R."/>
            <person name="Clancy C.J."/>
            <person name="Dupont C.L."/>
        </authorList>
    </citation>
    <scope>NUCLEOTIDE SEQUENCE</scope>
    <source>
        <strain evidence="13">GL16</strain>
    </source>
</reference>
<evidence type="ECO:0000256" key="7">
    <source>
        <dbReference type="ARBA" id="ARBA00029502"/>
    </source>
</evidence>
<feature type="domain" description="Peroxisome membrane anchor protein Pex14p N-terminal" evidence="12">
    <location>
        <begin position="21"/>
        <end position="65"/>
    </location>
</feature>
<name>A0A9P6YJF9_RHIOR</name>
<evidence type="ECO:0000256" key="9">
    <source>
        <dbReference type="ARBA" id="ARBA00046271"/>
    </source>
</evidence>
<accession>A0A9P6YJF9</accession>
<evidence type="ECO:0000256" key="2">
    <source>
        <dbReference type="ARBA" id="ARBA00022448"/>
    </source>
</evidence>
<comment type="function">
    <text evidence="10">Component of the PEX13-PEX14 docking complex, a translocon channel that specifically mediates the import of peroxisomal cargo proteins bound to PEX5 receptor. The PEX13-PEX14 docking complex forms a large import pore which can be opened to a diameter of about 9 nm. Mechanistically, PEX5 receptor along with cargo proteins associates with the PEX14 subunit of the PEX13-PEX14 docking complex in the cytosol, leading to the insertion of the receptor into the organelle membrane with the concomitant translocation of the cargo into the peroxisome matrix.</text>
</comment>
<evidence type="ECO:0000256" key="3">
    <source>
        <dbReference type="ARBA" id="ARBA00022927"/>
    </source>
</evidence>
<dbReference type="PANTHER" id="PTHR23058:SF0">
    <property type="entry name" value="PEROXISOMAL MEMBRANE PROTEIN PEX14"/>
    <property type="match status" value="1"/>
</dbReference>
<dbReference type="GO" id="GO:0005102">
    <property type="term" value="F:signaling receptor binding"/>
    <property type="evidence" value="ECO:0007669"/>
    <property type="project" value="TreeGrafter"/>
</dbReference>
<comment type="similarity">
    <text evidence="1 10">Belongs to the peroxin-14 family.</text>
</comment>
<keyword evidence="5 10" id="KW-0472">Membrane</keyword>
<evidence type="ECO:0000313" key="14">
    <source>
        <dbReference type="Proteomes" id="UP000717996"/>
    </source>
</evidence>
<proteinExistence type="inferred from homology"/>
<sequence>MSDNNNNNSSSSSNINKQELREDLLKSAVSFLSSPNVQSADKSKKTAFLEKKGLTQEEIDEAFKRAGDTTTLDTATTTTTTTNLPTTAARIPIVPPRTHIPQVIYHPLPPTPSMPAEKVFALAVFFGIGTVGLTAAIVGVLKKFISPVFNRIADYQRDRYNQRKQVVDRMLDSLSKYHSENDDLDAVIDQGDQDTLMDALVQHQADLNEKIQRLAQKTKDQLLGRKAYLDLNLIGIKLALLPQDTKMDLSGLKSDIRTLKAVLLNRRNFPIV</sequence>
<keyword evidence="4" id="KW-0811">Translocation</keyword>
<comment type="caution">
    <text evidence="13">The sequence shown here is derived from an EMBL/GenBank/DDBJ whole genome shotgun (WGS) entry which is preliminary data.</text>
</comment>
<gene>
    <name evidence="13" type="ORF">G6F51_002610</name>
</gene>
<evidence type="ECO:0000256" key="10">
    <source>
        <dbReference type="RuleBase" id="RU367032"/>
    </source>
</evidence>
<comment type="subcellular location">
    <subcellularLocation>
        <location evidence="9 10">Peroxisome membrane</location>
    </subcellularLocation>
</comment>
<dbReference type="GO" id="GO:0005778">
    <property type="term" value="C:peroxisomal membrane"/>
    <property type="evidence" value="ECO:0007669"/>
    <property type="project" value="UniProtKB-SubCell"/>
</dbReference>
<dbReference type="Proteomes" id="UP000717996">
    <property type="component" value="Unassembled WGS sequence"/>
</dbReference>
<organism evidence="13 14">
    <name type="scientific">Rhizopus oryzae</name>
    <name type="common">Mucormycosis agent</name>
    <name type="synonym">Rhizopus arrhizus var. delemar</name>
    <dbReference type="NCBI Taxonomy" id="64495"/>
    <lineage>
        <taxon>Eukaryota</taxon>
        <taxon>Fungi</taxon>
        <taxon>Fungi incertae sedis</taxon>
        <taxon>Mucoromycota</taxon>
        <taxon>Mucoromycotina</taxon>
        <taxon>Mucoromycetes</taxon>
        <taxon>Mucorales</taxon>
        <taxon>Mucorineae</taxon>
        <taxon>Rhizopodaceae</taxon>
        <taxon>Rhizopus</taxon>
    </lineage>
</organism>
<dbReference type="GO" id="GO:1990429">
    <property type="term" value="C:peroxisomal importomer complex"/>
    <property type="evidence" value="ECO:0007669"/>
    <property type="project" value="TreeGrafter"/>
</dbReference>
<feature type="transmembrane region" description="Helical" evidence="11">
    <location>
        <begin position="119"/>
        <end position="141"/>
    </location>
</feature>
<dbReference type="OrthoDB" id="441517at2759"/>
<dbReference type="InterPro" id="IPR036388">
    <property type="entry name" value="WH-like_DNA-bd_sf"/>
</dbReference>
<evidence type="ECO:0000256" key="11">
    <source>
        <dbReference type="SAM" id="Phobius"/>
    </source>
</evidence>
<evidence type="ECO:0000259" key="12">
    <source>
        <dbReference type="Pfam" id="PF04695"/>
    </source>
</evidence>
<dbReference type="AlphaFoldDB" id="A0A9P6YJF9"/>
<evidence type="ECO:0000256" key="8">
    <source>
        <dbReference type="ARBA" id="ARBA00029691"/>
    </source>
</evidence>
<dbReference type="Pfam" id="PF04695">
    <property type="entry name" value="Pex14_N"/>
    <property type="match status" value="1"/>
</dbReference>
<dbReference type="Gene3D" id="1.10.10.10">
    <property type="entry name" value="Winged helix-like DNA-binding domain superfamily/Winged helix DNA-binding domain"/>
    <property type="match status" value="1"/>
</dbReference>
<keyword evidence="11" id="KW-0812">Transmembrane</keyword>
<evidence type="ECO:0000256" key="5">
    <source>
        <dbReference type="ARBA" id="ARBA00023136"/>
    </source>
</evidence>
<evidence type="ECO:0000256" key="1">
    <source>
        <dbReference type="ARBA" id="ARBA00005443"/>
    </source>
</evidence>
<keyword evidence="6 10" id="KW-0576">Peroxisome</keyword>
<evidence type="ECO:0000256" key="6">
    <source>
        <dbReference type="ARBA" id="ARBA00023140"/>
    </source>
</evidence>
<dbReference type="EMBL" id="JAANIT010000231">
    <property type="protein sequence ID" value="KAG1550153.1"/>
    <property type="molecule type" value="Genomic_DNA"/>
</dbReference>
<dbReference type="PANTHER" id="PTHR23058">
    <property type="entry name" value="PEROXISOMAL MEMBRANE PROTEIN PEX14"/>
    <property type="match status" value="1"/>
</dbReference>
<dbReference type="InterPro" id="IPR025655">
    <property type="entry name" value="PEX14"/>
</dbReference>
<keyword evidence="11" id="KW-1133">Transmembrane helix</keyword>
<dbReference type="GO" id="GO:0016560">
    <property type="term" value="P:protein import into peroxisome matrix, docking"/>
    <property type="evidence" value="ECO:0007669"/>
    <property type="project" value="UniProtKB-UniRule"/>
</dbReference>
<keyword evidence="3 10" id="KW-0653">Protein transport</keyword>
<keyword evidence="2 10" id="KW-0813">Transport</keyword>